<keyword evidence="8 11" id="KW-0564">Palmitate</keyword>
<dbReference type="PROSITE" id="PS51257">
    <property type="entry name" value="PROKAR_LIPOPROTEIN"/>
    <property type="match status" value="1"/>
</dbReference>
<comment type="catalytic activity">
    <reaction evidence="1 11">
        <text>[protein]-peptidylproline (omega=180) = [protein]-peptidylproline (omega=0)</text>
        <dbReference type="Rhea" id="RHEA:16237"/>
        <dbReference type="Rhea" id="RHEA-COMP:10747"/>
        <dbReference type="Rhea" id="RHEA-COMP:10748"/>
        <dbReference type="ChEBI" id="CHEBI:83833"/>
        <dbReference type="ChEBI" id="CHEBI:83834"/>
        <dbReference type="EC" id="5.2.1.8"/>
    </reaction>
</comment>
<dbReference type="GO" id="GO:0005886">
    <property type="term" value="C:plasma membrane"/>
    <property type="evidence" value="ECO:0007669"/>
    <property type="project" value="UniProtKB-SubCell"/>
</dbReference>
<evidence type="ECO:0000256" key="3">
    <source>
        <dbReference type="ARBA" id="ARBA00006071"/>
    </source>
</evidence>
<evidence type="ECO:0000256" key="13">
    <source>
        <dbReference type="SAM" id="SignalP"/>
    </source>
</evidence>
<keyword evidence="7 11" id="KW-0472">Membrane</keyword>
<keyword evidence="6 11" id="KW-0697">Rotamase</keyword>
<evidence type="ECO:0000256" key="9">
    <source>
        <dbReference type="ARBA" id="ARBA00023235"/>
    </source>
</evidence>
<organism evidence="15 16">
    <name type="scientific">Metabacillus lacus</name>
    <dbReference type="NCBI Taxonomy" id="1983721"/>
    <lineage>
        <taxon>Bacteria</taxon>
        <taxon>Bacillati</taxon>
        <taxon>Bacillota</taxon>
        <taxon>Bacilli</taxon>
        <taxon>Bacillales</taxon>
        <taxon>Bacillaceae</taxon>
        <taxon>Metabacillus</taxon>
    </lineage>
</organism>
<dbReference type="InterPro" id="IPR023058">
    <property type="entry name" value="PPIase_PpiC_CS"/>
</dbReference>
<feature type="signal peptide" evidence="13">
    <location>
        <begin position="1"/>
        <end position="18"/>
    </location>
</feature>
<dbReference type="PROSITE" id="PS01096">
    <property type="entry name" value="PPIC_PPIASE_1"/>
    <property type="match status" value="1"/>
</dbReference>
<proteinExistence type="inferred from homology"/>
<evidence type="ECO:0000256" key="12">
    <source>
        <dbReference type="SAM" id="MobiDB-lite"/>
    </source>
</evidence>
<dbReference type="InterPro" id="IPR000297">
    <property type="entry name" value="PPIase_PpiC"/>
</dbReference>
<accession>A0A7X2LZA1</accession>
<dbReference type="EMBL" id="WKKI01000005">
    <property type="protein sequence ID" value="MRX71464.1"/>
    <property type="molecule type" value="Genomic_DNA"/>
</dbReference>
<dbReference type="RefSeq" id="WP_154306604.1">
    <property type="nucleotide sequence ID" value="NZ_WKKI01000005.1"/>
</dbReference>
<feature type="region of interest" description="Disordered" evidence="12">
    <location>
        <begin position="233"/>
        <end position="295"/>
    </location>
</feature>
<keyword evidence="9 11" id="KW-0413">Isomerase</keyword>
<dbReference type="InterPro" id="IPR027304">
    <property type="entry name" value="Trigger_fact/SurA_dom_sf"/>
</dbReference>
<dbReference type="OrthoDB" id="14196at2"/>
<dbReference type="AlphaFoldDB" id="A0A7X2LZA1"/>
<feature type="chain" id="PRO_5038974040" description="Foldase protein PrsA" evidence="13">
    <location>
        <begin position="19"/>
        <end position="295"/>
    </location>
</feature>
<evidence type="ECO:0000256" key="7">
    <source>
        <dbReference type="ARBA" id="ARBA00023136"/>
    </source>
</evidence>
<dbReference type="Pfam" id="PF13616">
    <property type="entry name" value="Rotamase_3"/>
    <property type="match status" value="1"/>
</dbReference>
<keyword evidence="16" id="KW-1185">Reference proteome</keyword>
<keyword evidence="10 11" id="KW-0449">Lipoprotein</keyword>
<evidence type="ECO:0000259" key="14">
    <source>
        <dbReference type="PROSITE" id="PS50198"/>
    </source>
</evidence>
<feature type="compositionally biased region" description="Basic and acidic residues" evidence="12">
    <location>
        <begin position="259"/>
        <end position="274"/>
    </location>
</feature>
<dbReference type="InterPro" id="IPR008880">
    <property type="entry name" value="Trigger_fac_C"/>
</dbReference>
<protein>
    <recommendedName>
        <fullName evidence="11">Foldase protein PrsA</fullName>
        <ecNumber evidence="11">5.2.1.8</ecNumber>
    </recommendedName>
</protein>
<dbReference type="InterPro" id="IPR023059">
    <property type="entry name" value="Foldase_PrsA"/>
</dbReference>
<evidence type="ECO:0000256" key="8">
    <source>
        <dbReference type="ARBA" id="ARBA00023139"/>
    </source>
</evidence>
<dbReference type="GO" id="GO:0006457">
    <property type="term" value="P:protein folding"/>
    <property type="evidence" value="ECO:0007669"/>
    <property type="project" value="UniProtKB-UniRule"/>
</dbReference>
<reference evidence="15 16" key="1">
    <citation type="submission" date="2019-11" db="EMBL/GenBank/DDBJ databases">
        <title>Bacillus lacus genome.</title>
        <authorList>
            <person name="Allen C.J."/>
            <person name="Newman J.D."/>
        </authorList>
    </citation>
    <scope>NUCLEOTIDE SEQUENCE [LARGE SCALE GENOMIC DNA]</scope>
    <source>
        <strain evidence="15 16">KCTC 33946</strain>
    </source>
</reference>
<feature type="compositionally biased region" description="Low complexity" evidence="12">
    <location>
        <begin position="278"/>
        <end position="289"/>
    </location>
</feature>
<dbReference type="Gene3D" id="1.10.3120.10">
    <property type="entry name" value="Trigger factor, C-terminal domain"/>
    <property type="match status" value="1"/>
</dbReference>
<dbReference type="SUPFAM" id="SSF109998">
    <property type="entry name" value="Triger factor/SurA peptide-binding domain-like"/>
    <property type="match status" value="1"/>
</dbReference>
<dbReference type="Gene3D" id="3.10.50.40">
    <property type="match status" value="1"/>
</dbReference>
<comment type="caution">
    <text evidence="15">The sequence shown here is derived from an EMBL/GenBank/DDBJ whole genome shotgun (WGS) entry which is preliminary data.</text>
</comment>
<dbReference type="PROSITE" id="PS50198">
    <property type="entry name" value="PPIC_PPIASE_2"/>
    <property type="match status" value="1"/>
</dbReference>
<keyword evidence="4 11" id="KW-1003">Cell membrane</keyword>
<gene>
    <name evidence="11 15" type="primary">prsA</name>
    <name evidence="15" type="ORF">GJU40_04655</name>
</gene>
<keyword evidence="5 11" id="KW-0732">Signal</keyword>
<dbReference type="InterPro" id="IPR046357">
    <property type="entry name" value="PPIase_dom_sf"/>
</dbReference>
<name>A0A7X2LZA1_9BACI</name>
<dbReference type="GO" id="GO:0003755">
    <property type="term" value="F:peptidyl-prolyl cis-trans isomerase activity"/>
    <property type="evidence" value="ECO:0007669"/>
    <property type="project" value="UniProtKB-UniRule"/>
</dbReference>
<evidence type="ECO:0000256" key="6">
    <source>
        <dbReference type="ARBA" id="ARBA00023110"/>
    </source>
</evidence>
<feature type="domain" description="PpiC" evidence="14">
    <location>
        <begin position="137"/>
        <end position="226"/>
    </location>
</feature>
<comment type="similarity">
    <text evidence="3 11">Belongs to the PrsA family.</text>
</comment>
<dbReference type="Pfam" id="PF05698">
    <property type="entry name" value="Trigger_C"/>
    <property type="match status" value="1"/>
</dbReference>
<dbReference type="GO" id="GO:0015031">
    <property type="term" value="P:protein transport"/>
    <property type="evidence" value="ECO:0007669"/>
    <property type="project" value="InterPro"/>
</dbReference>
<evidence type="ECO:0000256" key="2">
    <source>
        <dbReference type="ARBA" id="ARBA00004193"/>
    </source>
</evidence>
<dbReference type="SUPFAM" id="SSF54534">
    <property type="entry name" value="FKBP-like"/>
    <property type="match status" value="1"/>
</dbReference>
<sequence>MKKLAIAAITATSLFALGACDNNAADNSEVVAETKAGNITKDELYEAMKNRFGKDVLTELVHEKVLSENYEISDSEVDAEIQNLKDQYGPQFEMVIAQQGENVVKEMVKVDLLRRKAAEEQVEVTEDDLKEQYESLKGQIRASHILVDDEETANEVKQKLDDGGDFAELAQEYSKDGSAQNGGDLGWFGKDRMVKEFEDAAFSLKEGEISAPVKSEFGFHIIQVTETVKPYEEMKEELEEDVKRQKTQDPQTMQSALDDAIKNADVKVRDKELEDTFTAPEQPAEQPAEQTEEGQ</sequence>
<evidence type="ECO:0000313" key="16">
    <source>
        <dbReference type="Proteomes" id="UP000448867"/>
    </source>
</evidence>
<evidence type="ECO:0000256" key="4">
    <source>
        <dbReference type="ARBA" id="ARBA00022475"/>
    </source>
</evidence>
<dbReference type="PANTHER" id="PTHR47245:SF1">
    <property type="entry name" value="FOLDASE PROTEIN PRSA"/>
    <property type="match status" value="1"/>
</dbReference>
<comment type="subcellular location">
    <subcellularLocation>
        <location evidence="2 11">Cell membrane</location>
        <topology evidence="2 11">Lipid-anchor</topology>
    </subcellularLocation>
</comment>
<evidence type="ECO:0000313" key="15">
    <source>
        <dbReference type="EMBL" id="MRX71464.1"/>
    </source>
</evidence>
<dbReference type="Proteomes" id="UP000448867">
    <property type="component" value="Unassembled WGS sequence"/>
</dbReference>
<evidence type="ECO:0000256" key="1">
    <source>
        <dbReference type="ARBA" id="ARBA00000971"/>
    </source>
</evidence>
<comment type="function">
    <text evidence="11">Plays a major role in protein secretion by helping the post-translocational extracellular folding of several secreted proteins.</text>
</comment>
<dbReference type="HAMAP" id="MF_01145">
    <property type="entry name" value="Foldase_PrsA"/>
    <property type="match status" value="1"/>
</dbReference>
<dbReference type="InterPro" id="IPR037041">
    <property type="entry name" value="Trigger_fac_C_sf"/>
</dbReference>
<dbReference type="PANTHER" id="PTHR47245">
    <property type="entry name" value="PEPTIDYLPROLYL ISOMERASE"/>
    <property type="match status" value="1"/>
</dbReference>
<dbReference type="InterPro" id="IPR050245">
    <property type="entry name" value="PrsA_foldase"/>
</dbReference>
<dbReference type="EC" id="5.2.1.8" evidence="11"/>
<evidence type="ECO:0000256" key="10">
    <source>
        <dbReference type="ARBA" id="ARBA00023288"/>
    </source>
</evidence>
<evidence type="ECO:0000256" key="5">
    <source>
        <dbReference type="ARBA" id="ARBA00022729"/>
    </source>
</evidence>
<evidence type="ECO:0000256" key="11">
    <source>
        <dbReference type="HAMAP-Rule" id="MF_01145"/>
    </source>
</evidence>